<dbReference type="InterPro" id="IPR036046">
    <property type="entry name" value="Acylphosphatase-like_dom_sf"/>
</dbReference>
<protein>
    <recommendedName>
        <fullName evidence="2 4">acylphosphatase</fullName>
        <ecNumber evidence="2 4">3.6.1.7</ecNumber>
    </recommendedName>
</protein>
<evidence type="ECO:0000256" key="5">
    <source>
        <dbReference type="RuleBase" id="RU004168"/>
    </source>
</evidence>
<dbReference type="EMBL" id="BPQF01000007">
    <property type="protein sequence ID" value="GJD38523.1"/>
    <property type="molecule type" value="Genomic_DNA"/>
</dbReference>
<proteinExistence type="inferred from homology"/>
<feature type="active site" evidence="4">
    <location>
        <position position="57"/>
    </location>
</feature>
<evidence type="ECO:0000313" key="7">
    <source>
        <dbReference type="EMBL" id="GJD38523.1"/>
    </source>
</evidence>
<dbReference type="AlphaFoldDB" id="A0AAV4Z3L2"/>
<dbReference type="RefSeq" id="WP_373321258.1">
    <property type="nucleotide sequence ID" value="NZ_BPQF01000007.1"/>
</dbReference>
<sequence>MFGRKSSQNHLLVESSRVSGHEIAPVRARGPERSVSLDTIRTVDVVIRGRVQGVGYRYWTSREAERRGLNGHVRNRADGGVEARFSGASEAVAAMLDACRLGPAGAAVSSVEAIDAADPPDAGFRILRD</sequence>
<comment type="similarity">
    <text evidence="1 5">Belongs to the acylphosphatase family.</text>
</comment>
<dbReference type="PRINTS" id="PR00112">
    <property type="entry name" value="ACYLPHPHTASE"/>
</dbReference>
<dbReference type="GO" id="GO:0003998">
    <property type="term" value="F:acylphosphatase activity"/>
    <property type="evidence" value="ECO:0007669"/>
    <property type="project" value="UniProtKB-EC"/>
</dbReference>
<name>A0AAV4Z3L2_9HYPH</name>
<feature type="domain" description="Acylphosphatase-like" evidence="6">
    <location>
        <begin position="42"/>
        <end position="128"/>
    </location>
</feature>
<dbReference type="PANTHER" id="PTHR47268:SF4">
    <property type="entry name" value="ACYLPHOSPHATASE"/>
    <property type="match status" value="1"/>
</dbReference>
<evidence type="ECO:0000313" key="8">
    <source>
        <dbReference type="Proteomes" id="UP001055307"/>
    </source>
</evidence>
<dbReference type="EC" id="3.6.1.7" evidence="2 4"/>
<evidence type="ECO:0000256" key="2">
    <source>
        <dbReference type="ARBA" id="ARBA00012150"/>
    </source>
</evidence>
<dbReference type="SUPFAM" id="SSF54975">
    <property type="entry name" value="Acylphosphatase/BLUF domain-like"/>
    <property type="match status" value="1"/>
</dbReference>
<reference evidence="7" key="1">
    <citation type="journal article" date="2016" name="Front. Microbiol.">
        <title>Genome Sequence of the Piezophilic, Mesophilic Sulfate-Reducing Bacterium Desulfovibrio indicus J2T.</title>
        <authorList>
            <person name="Cao J."/>
            <person name="Maignien L."/>
            <person name="Shao Z."/>
            <person name="Alain K."/>
            <person name="Jebbar M."/>
        </authorList>
    </citation>
    <scope>NUCLEOTIDE SEQUENCE</scope>
    <source>
        <strain evidence="7">DSM 21893</strain>
    </source>
</reference>
<organism evidence="7 8">
    <name type="scientific">Methylobacterium bullatum</name>
    <dbReference type="NCBI Taxonomy" id="570505"/>
    <lineage>
        <taxon>Bacteria</taxon>
        <taxon>Pseudomonadati</taxon>
        <taxon>Pseudomonadota</taxon>
        <taxon>Alphaproteobacteria</taxon>
        <taxon>Hyphomicrobiales</taxon>
        <taxon>Methylobacteriaceae</taxon>
        <taxon>Methylobacterium</taxon>
    </lineage>
</organism>
<dbReference type="PANTHER" id="PTHR47268">
    <property type="entry name" value="ACYLPHOSPHATASE"/>
    <property type="match status" value="1"/>
</dbReference>
<accession>A0AAV4Z3L2</accession>
<comment type="catalytic activity">
    <reaction evidence="3 4">
        <text>an acyl phosphate + H2O = a carboxylate + phosphate + H(+)</text>
        <dbReference type="Rhea" id="RHEA:14965"/>
        <dbReference type="ChEBI" id="CHEBI:15377"/>
        <dbReference type="ChEBI" id="CHEBI:15378"/>
        <dbReference type="ChEBI" id="CHEBI:29067"/>
        <dbReference type="ChEBI" id="CHEBI:43474"/>
        <dbReference type="ChEBI" id="CHEBI:59918"/>
        <dbReference type="EC" id="3.6.1.7"/>
    </reaction>
</comment>
<dbReference type="InterPro" id="IPR001792">
    <property type="entry name" value="Acylphosphatase-like_dom"/>
</dbReference>
<comment type="caution">
    <text evidence="7">The sequence shown here is derived from an EMBL/GenBank/DDBJ whole genome shotgun (WGS) entry which is preliminary data.</text>
</comment>
<keyword evidence="8" id="KW-1185">Reference proteome</keyword>
<evidence type="ECO:0000256" key="3">
    <source>
        <dbReference type="ARBA" id="ARBA00047645"/>
    </source>
</evidence>
<gene>
    <name evidence="7" type="primary">yccX</name>
    <name evidence="7" type="ORF">OICFNHDK_0968</name>
</gene>
<feature type="active site" evidence="4">
    <location>
        <position position="75"/>
    </location>
</feature>
<keyword evidence="4" id="KW-0378">Hydrolase</keyword>
<evidence type="ECO:0000259" key="6">
    <source>
        <dbReference type="PROSITE" id="PS51160"/>
    </source>
</evidence>
<dbReference type="InterPro" id="IPR020456">
    <property type="entry name" value="Acylphosphatase"/>
</dbReference>
<dbReference type="Proteomes" id="UP001055307">
    <property type="component" value="Unassembled WGS sequence"/>
</dbReference>
<dbReference type="PROSITE" id="PS51160">
    <property type="entry name" value="ACYLPHOSPHATASE_3"/>
    <property type="match status" value="1"/>
</dbReference>
<dbReference type="Gene3D" id="3.30.70.100">
    <property type="match status" value="1"/>
</dbReference>
<dbReference type="Pfam" id="PF00708">
    <property type="entry name" value="Acylphosphatase"/>
    <property type="match status" value="1"/>
</dbReference>
<reference evidence="7" key="2">
    <citation type="submission" date="2021-08" db="EMBL/GenBank/DDBJ databases">
        <authorList>
            <person name="Tani A."/>
            <person name="Ola A."/>
            <person name="Ogura Y."/>
            <person name="Katsura K."/>
            <person name="Hayashi T."/>
        </authorList>
    </citation>
    <scope>NUCLEOTIDE SEQUENCE</scope>
    <source>
        <strain evidence="7">DSM 21893</strain>
    </source>
</reference>
<evidence type="ECO:0000256" key="1">
    <source>
        <dbReference type="ARBA" id="ARBA00005614"/>
    </source>
</evidence>
<evidence type="ECO:0000256" key="4">
    <source>
        <dbReference type="PROSITE-ProRule" id="PRU00520"/>
    </source>
</evidence>